<dbReference type="OrthoDB" id="15060at2759"/>
<dbReference type="AlphaFoldDB" id="A0A9P6MIH9"/>
<protein>
    <recommendedName>
        <fullName evidence="1">LUD domain-containing protein</fullName>
    </recommendedName>
</protein>
<dbReference type="InterPro" id="IPR003741">
    <property type="entry name" value="LUD_dom"/>
</dbReference>
<accession>A0A9P6MIH9</accession>
<organism evidence="2 3">
    <name type="scientific">Modicella reniformis</name>
    <dbReference type="NCBI Taxonomy" id="1440133"/>
    <lineage>
        <taxon>Eukaryota</taxon>
        <taxon>Fungi</taxon>
        <taxon>Fungi incertae sedis</taxon>
        <taxon>Mucoromycota</taxon>
        <taxon>Mortierellomycotina</taxon>
        <taxon>Mortierellomycetes</taxon>
        <taxon>Mortierellales</taxon>
        <taxon>Mortierellaceae</taxon>
        <taxon>Modicella</taxon>
    </lineage>
</organism>
<gene>
    <name evidence="2" type="ORF">BGZ65_003162</name>
</gene>
<feature type="domain" description="LUD" evidence="1">
    <location>
        <begin position="43"/>
        <end position="229"/>
    </location>
</feature>
<comment type="caution">
    <text evidence="2">The sequence shown here is derived from an EMBL/GenBank/DDBJ whole genome shotgun (WGS) entry which is preliminary data.</text>
</comment>
<evidence type="ECO:0000313" key="3">
    <source>
        <dbReference type="Proteomes" id="UP000749646"/>
    </source>
</evidence>
<dbReference type="Proteomes" id="UP000749646">
    <property type="component" value="Unassembled WGS sequence"/>
</dbReference>
<name>A0A9P6MIH9_9FUNG</name>
<sequence>MSTAPANTNIKETFAALVESDTQVTQLKSSPYAKTASLERVNTAKAALEANGFKVHVVNTRAEAFETLKNLIPKGASINNAHSTTLEEIGFITHIKGETEWDNVHAKIISEKDHGKQAELRRTLGSTVDYYLTSVAAITEDGHIAHGDLSGSKVGGVAFGAGKVVVVAGSNKIVRDEQEAWKRQEEHALPLESARVRIAYGLPASSITHYEVIRRASPFNGDRIQIIIVNEALGY</sequence>
<dbReference type="PANTHER" id="PTHR36179:SF2">
    <property type="entry name" value="LUD DOMAIN-CONTAINING PROTEIN"/>
    <property type="match status" value="1"/>
</dbReference>
<keyword evidence="3" id="KW-1185">Reference proteome</keyword>
<proteinExistence type="predicted"/>
<dbReference type="Pfam" id="PF02589">
    <property type="entry name" value="LUD_dom"/>
    <property type="match status" value="1"/>
</dbReference>
<evidence type="ECO:0000313" key="2">
    <source>
        <dbReference type="EMBL" id="KAG0001810.1"/>
    </source>
</evidence>
<evidence type="ECO:0000259" key="1">
    <source>
        <dbReference type="Pfam" id="PF02589"/>
    </source>
</evidence>
<reference evidence="2" key="1">
    <citation type="journal article" date="2020" name="Fungal Divers.">
        <title>Resolving the Mortierellaceae phylogeny through synthesis of multi-gene phylogenetics and phylogenomics.</title>
        <authorList>
            <person name="Vandepol N."/>
            <person name="Liber J."/>
            <person name="Desiro A."/>
            <person name="Na H."/>
            <person name="Kennedy M."/>
            <person name="Barry K."/>
            <person name="Grigoriev I.V."/>
            <person name="Miller A.N."/>
            <person name="O'Donnell K."/>
            <person name="Stajich J.E."/>
            <person name="Bonito G."/>
        </authorList>
    </citation>
    <scope>NUCLEOTIDE SEQUENCE</scope>
    <source>
        <strain evidence="2">MES-2147</strain>
    </source>
</reference>
<dbReference type="PANTHER" id="PTHR36179">
    <property type="entry name" value="LUD_DOM DOMAIN-CONTAINING PROTEIN"/>
    <property type="match status" value="1"/>
</dbReference>
<dbReference type="EMBL" id="JAAAHW010000495">
    <property type="protein sequence ID" value="KAG0001810.1"/>
    <property type="molecule type" value="Genomic_DNA"/>
</dbReference>